<sequence length="772" mass="87194">MSLNLSVRFRNARSRVSMKETNTIGELKEEIAKSFNIPAEQQRIIVDWKEKKDDQQLLSEAGVVKKSKVIVLQKKDLVENEENSVVVVVEYNGEKFEYPMNKEEEFIDLILRFLESLRSVPAFDDIKLKQKAKVIKHEQLIKEFQHYNQNPVKVLFVERASKKQAAAADTEATSNPQANEAATPKAEEVTPVNAEEKKAKVEEKKPKAEKLSKKEKTPKKERVHSMSIMSFLKHAKKEEPAAAATPQLSEMPVVPETNETNETNEVKETKEATMEVEKEVENYMDLLKREEKRSVETLLEELKKRMMEADARRQAFYRETKKRRNVIIVSKEEKIDQVPVKEEEKSDEDDEAVIEVVNEFEEVKDEATIEDVTPQLFTNAVVPTKHVLLTINKNGLSPAELLELPRLLGFRYIHPDTDTDAKRVFFGISHVASEVVTGRTPLARDERVNYEDDSEDEDDEDDDIQGDDCNDTESEESEVETANRLDYGDGFLAEEDINIGDANLSAEEKSALVFRSVSGNKGKLNEEIKLSNQPFVLRPSEGVVMGVDLKACRCVINDPVFFSGVVATIKKKKLEVEKKPEEGVESVVAETGRRKVNMNDAVAKELAALIQGQSLTISQINDKMQEKYPGLPKRQIELKLHEIAEKKHRMWILRPTPVPLQVASLQPQANPSTQVHPFQSQVHSPQPPVDIESVMATHAAKREHEEERKREFPERVVIGESMHGEDSNAGAKRARIQTEKIPDGTILIGNISHSAFAVDPNESGPSSFTGVV</sequence>
<feature type="region of interest" description="Disordered" evidence="2">
    <location>
        <begin position="443"/>
        <end position="485"/>
    </location>
</feature>
<dbReference type="InterPro" id="IPR048800">
    <property type="entry name" value="Cac1-like_C"/>
</dbReference>
<name>A0A196S8V0_BLAHN</name>
<dbReference type="EMBL" id="LXWW01000390">
    <property type="protein sequence ID" value="OAO13475.1"/>
    <property type="molecule type" value="Genomic_DNA"/>
</dbReference>
<dbReference type="SMART" id="SM00213">
    <property type="entry name" value="UBQ"/>
    <property type="match status" value="1"/>
</dbReference>
<feature type="compositionally biased region" description="Acidic residues" evidence="2">
    <location>
        <begin position="451"/>
        <end position="479"/>
    </location>
</feature>
<dbReference type="AlphaFoldDB" id="A0A196S8V0"/>
<dbReference type="CDD" id="cd17039">
    <property type="entry name" value="Ubl_ubiquitin_like"/>
    <property type="match status" value="1"/>
</dbReference>
<keyword evidence="1" id="KW-0175">Coiled coil</keyword>
<reference evidence="4 5" key="1">
    <citation type="submission" date="2016-05" db="EMBL/GenBank/DDBJ databases">
        <title>Nuclear genome of Blastocystis sp. subtype 1 NandII.</title>
        <authorList>
            <person name="Gentekaki E."/>
            <person name="Curtis B."/>
            <person name="Stairs C."/>
            <person name="Eme L."/>
            <person name="Herman E."/>
            <person name="Klimes V."/>
            <person name="Arias M.C."/>
            <person name="Elias M."/>
            <person name="Hilliou F."/>
            <person name="Klute M."/>
            <person name="Malik S.-B."/>
            <person name="Pightling A."/>
            <person name="Rachubinski R."/>
            <person name="Salas D."/>
            <person name="Schlacht A."/>
            <person name="Suga H."/>
            <person name="Archibald J."/>
            <person name="Ball S.G."/>
            <person name="Clark G."/>
            <person name="Dacks J."/>
            <person name="Van Der Giezen M."/>
            <person name="Tsaousis A."/>
            <person name="Roger A."/>
        </authorList>
    </citation>
    <scope>NUCLEOTIDE SEQUENCE [LARGE SCALE GENOMIC DNA]</scope>
    <source>
        <strain evidence="5">ATCC 50177 / NandII</strain>
    </source>
</reference>
<dbReference type="InterPro" id="IPR000626">
    <property type="entry name" value="Ubiquitin-like_dom"/>
</dbReference>
<dbReference type="Pfam" id="PF12253">
    <property type="entry name" value="CAF1A_dimeriz"/>
    <property type="match status" value="1"/>
</dbReference>
<dbReference type="Gene3D" id="3.10.20.90">
    <property type="entry name" value="Phosphatidylinositol 3-kinase Catalytic Subunit, Chain A, domain 1"/>
    <property type="match status" value="1"/>
</dbReference>
<dbReference type="SUPFAM" id="SSF54236">
    <property type="entry name" value="Ubiquitin-like"/>
    <property type="match status" value="1"/>
</dbReference>
<protein>
    <recommendedName>
        <fullName evidence="3">Ubiquitin-like domain-containing protein</fullName>
    </recommendedName>
</protein>
<feature type="compositionally biased region" description="Polar residues" evidence="2">
    <location>
        <begin position="171"/>
        <end position="180"/>
    </location>
</feature>
<keyword evidence="5" id="KW-1185">Reference proteome</keyword>
<dbReference type="Pfam" id="PF21796">
    <property type="entry name" value="Cac1_C"/>
    <property type="match status" value="1"/>
</dbReference>
<feature type="domain" description="Ubiquitin-like" evidence="3">
    <location>
        <begin position="3"/>
        <end position="75"/>
    </location>
</feature>
<feature type="coiled-coil region" evidence="1">
    <location>
        <begin position="266"/>
        <end position="319"/>
    </location>
</feature>
<dbReference type="InterPro" id="IPR022043">
    <property type="entry name" value="CAF1A_DD"/>
</dbReference>
<proteinExistence type="predicted"/>
<feature type="compositionally biased region" description="Basic and acidic residues" evidence="2">
    <location>
        <begin position="194"/>
        <end position="223"/>
    </location>
</feature>
<comment type="caution">
    <text evidence="4">The sequence shown here is derived from an EMBL/GenBank/DDBJ whole genome shotgun (WGS) entry which is preliminary data.</text>
</comment>
<evidence type="ECO:0000256" key="2">
    <source>
        <dbReference type="SAM" id="MobiDB-lite"/>
    </source>
</evidence>
<accession>A0A196S8V0</accession>
<organism evidence="4 5">
    <name type="scientific">Blastocystis sp. subtype 1 (strain ATCC 50177 / NandII)</name>
    <dbReference type="NCBI Taxonomy" id="478820"/>
    <lineage>
        <taxon>Eukaryota</taxon>
        <taxon>Sar</taxon>
        <taxon>Stramenopiles</taxon>
        <taxon>Bigyra</taxon>
        <taxon>Opalozoa</taxon>
        <taxon>Opalinata</taxon>
        <taxon>Blastocystidae</taxon>
        <taxon>Blastocystis</taxon>
    </lineage>
</organism>
<gene>
    <name evidence="4" type="ORF">AV274_4866</name>
</gene>
<dbReference type="InterPro" id="IPR029071">
    <property type="entry name" value="Ubiquitin-like_domsf"/>
</dbReference>
<evidence type="ECO:0000259" key="3">
    <source>
        <dbReference type="PROSITE" id="PS50053"/>
    </source>
</evidence>
<evidence type="ECO:0000313" key="5">
    <source>
        <dbReference type="Proteomes" id="UP000078348"/>
    </source>
</evidence>
<dbReference type="OrthoDB" id="267397at2759"/>
<dbReference type="Proteomes" id="UP000078348">
    <property type="component" value="Unassembled WGS sequence"/>
</dbReference>
<evidence type="ECO:0000256" key="1">
    <source>
        <dbReference type="SAM" id="Coils"/>
    </source>
</evidence>
<evidence type="ECO:0000313" key="4">
    <source>
        <dbReference type="EMBL" id="OAO13475.1"/>
    </source>
</evidence>
<dbReference type="PROSITE" id="PS50053">
    <property type="entry name" value="UBIQUITIN_2"/>
    <property type="match status" value="1"/>
</dbReference>
<dbReference type="Pfam" id="PF00240">
    <property type="entry name" value="ubiquitin"/>
    <property type="match status" value="1"/>
</dbReference>
<feature type="region of interest" description="Disordered" evidence="2">
    <location>
        <begin position="166"/>
        <end position="223"/>
    </location>
</feature>